<keyword evidence="1" id="KW-0472">Membrane</keyword>
<reference evidence="3" key="1">
    <citation type="journal article" date="2017" name="Genome Biol.">
        <title>Comparative genomics reveals high biological diversity and specific adaptations in the industrially and medically important fungal genus Aspergillus.</title>
        <authorList>
            <person name="de Vries R.P."/>
            <person name="Riley R."/>
            <person name="Wiebenga A."/>
            <person name="Aguilar-Osorio G."/>
            <person name="Amillis S."/>
            <person name="Uchima C.A."/>
            <person name="Anderluh G."/>
            <person name="Asadollahi M."/>
            <person name="Askin M."/>
            <person name="Barry K."/>
            <person name="Battaglia E."/>
            <person name="Bayram O."/>
            <person name="Benocci T."/>
            <person name="Braus-Stromeyer S.A."/>
            <person name="Caldana C."/>
            <person name="Canovas D."/>
            <person name="Cerqueira G.C."/>
            <person name="Chen F."/>
            <person name="Chen W."/>
            <person name="Choi C."/>
            <person name="Clum A."/>
            <person name="Dos Santos R.A."/>
            <person name="Damasio A.R."/>
            <person name="Diallinas G."/>
            <person name="Emri T."/>
            <person name="Fekete E."/>
            <person name="Flipphi M."/>
            <person name="Freyberg S."/>
            <person name="Gallo A."/>
            <person name="Gournas C."/>
            <person name="Habgood R."/>
            <person name="Hainaut M."/>
            <person name="Harispe M.L."/>
            <person name="Henrissat B."/>
            <person name="Hilden K.S."/>
            <person name="Hope R."/>
            <person name="Hossain A."/>
            <person name="Karabika E."/>
            <person name="Karaffa L."/>
            <person name="Karanyi Z."/>
            <person name="Krasevec N."/>
            <person name="Kuo A."/>
            <person name="Kusch H."/>
            <person name="LaButti K."/>
            <person name="Lagendijk E.L."/>
            <person name="Lapidus A."/>
            <person name="Levasseur A."/>
            <person name="Lindquist E."/>
            <person name="Lipzen A."/>
            <person name="Logrieco A.F."/>
            <person name="MacCabe A."/>
            <person name="Maekelae M.R."/>
            <person name="Malavazi I."/>
            <person name="Melin P."/>
            <person name="Meyer V."/>
            <person name="Mielnichuk N."/>
            <person name="Miskei M."/>
            <person name="Molnar A.P."/>
            <person name="Mule G."/>
            <person name="Ngan C.Y."/>
            <person name="Orejas M."/>
            <person name="Orosz E."/>
            <person name="Ouedraogo J.P."/>
            <person name="Overkamp K.M."/>
            <person name="Park H.-S."/>
            <person name="Perrone G."/>
            <person name="Piumi F."/>
            <person name="Punt P.J."/>
            <person name="Ram A.F."/>
            <person name="Ramon A."/>
            <person name="Rauscher S."/>
            <person name="Record E."/>
            <person name="Riano-Pachon D.M."/>
            <person name="Robert V."/>
            <person name="Roehrig J."/>
            <person name="Ruller R."/>
            <person name="Salamov A."/>
            <person name="Salih N.S."/>
            <person name="Samson R.A."/>
            <person name="Sandor E."/>
            <person name="Sanguinetti M."/>
            <person name="Schuetze T."/>
            <person name="Sepcic K."/>
            <person name="Shelest E."/>
            <person name="Sherlock G."/>
            <person name="Sophianopoulou V."/>
            <person name="Squina F.M."/>
            <person name="Sun H."/>
            <person name="Susca A."/>
            <person name="Todd R.B."/>
            <person name="Tsang A."/>
            <person name="Unkles S.E."/>
            <person name="van de Wiele N."/>
            <person name="van Rossen-Uffink D."/>
            <person name="Oliveira J.V."/>
            <person name="Vesth T.C."/>
            <person name="Visser J."/>
            <person name="Yu J.-H."/>
            <person name="Zhou M."/>
            <person name="Andersen M.R."/>
            <person name="Archer D.B."/>
            <person name="Baker S.E."/>
            <person name="Benoit I."/>
            <person name="Brakhage A.A."/>
            <person name="Braus G.H."/>
            <person name="Fischer R."/>
            <person name="Frisvad J.C."/>
            <person name="Goldman G.H."/>
            <person name="Houbraken J."/>
            <person name="Oakley B."/>
            <person name="Pocsi I."/>
            <person name="Scazzocchio C."/>
            <person name="Seiboth B."/>
            <person name="vanKuyk P.A."/>
            <person name="Wortman J."/>
            <person name="Dyer P.S."/>
            <person name="Grigoriev I.V."/>
        </authorList>
    </citation>
    <scope>NUCLEOTIDE SEQUENCE [LARGE SCALE GENOMIC DNA]</scope>
    <source>
        <strain evidence="3">CBS 106.47</strain>
    </source>
</reference>
<keyword evidence="1" id="KW-1133">Transmembrane helix</keyword>
<sequence length="90" mass="10614">MKISHGVCLYCMNGNIYDSLVWTLFKTGFQHLLCPFITEYLFYLHFFVRCLCLLGILCIHFHHPCCLFFPFSILVIHMKASSPRLQHSQE</sequence>
<name>A0A1M3T2M8_ASPLC</name>
<dbReference type="VEuPathDB" id="FungiDB:ASPFODRAFT_399655"/>
<feature type="transmembrane region" description="Helical" evidence="1">
    <location>
        <begin position="46"/>
        <end position="76"/>
    </location>
</feature>
<evidence type="ECO:0000256" key="1">
    <source>
        <dbReference type="SAM" id="Phobius"/>
    </source>
</evidence>
<evidence type="ECO:0000313" key="3">
    <source>
        <dbReference type="Proteomes" id="UP000184063"/>
    </source>
</evidence>
<organism evidence="2 3">
    <name type="scientific">Aspergillus luchuensis (strain CBS 106.47)</name>
    <dbReference type="NCBI Taxonomy" id="1137211"/>
    <lineage>
        <taxon>Eukaryota</taxon>
        <taxon>Fungi</taxon>
        <taxon>Dikarya</taxon>
        <taxon>Ascomycota</taxon>
        <taxon>Pezizomycotina</taxon>
        <taxon>Eurotiomycetes</taxon>
        <taxon>Eurotiomycetidae</taxon>
        <taxon>Eurotiales</taxon>
        <taxon>Aspergillaceae</taxon>
        <taxon>Aspergillus</taxon>
        <taxon>Aspergillus subgen. Circumdati</taxon>
    </lineage>
</organism>
<keyword evidence="1" id="KW-0812">Transmembrane</keyword>
<dbReference type="AlphaFoldDB" id="A0A1M3T2M8"/>
<protein>
    <submittedName>
        <fullName evidence="2">Uncharacterized protein</fullName>
    </submittedName>
</protein>
<dbReference type="Proteomes" id="UP000184063">
    <property type="component" value="Unassembled WGS sequence"/>
</dbReference>
<gene>
    <name evidence="2" type="ORF">ASPFODRAFT_399655</name>
</gene>
<evidence type="ECO:0000313" key="2">
    <source>
        <dbReference type="EMBL" id="OJZ81010.1"/>
    </source>
</evidence>
<dbReference type="EMBL" id="KV878252">
    <property type="protein sequence ID" value="OJZ81010.1"/>
    <property type="molecule type" value="Genomic_DNA"/>
</dbReference>
<accession>A0A1M3T2M8</accession>
<proteinExistence type="predicted"/>